<comment type="caution">
    <text evidence="1">The sequence shown here is derived from an EMBL/GenBank/DDBJ whole genome shotgun (WGS) entry which is preliminary data.</text>
</comment>
<accession>A0AAV1XJW7</accession>
<gene>
    <name evidence="1" type="ORF">LLUT_LOCUS22993</name>
</gene>
<proteinExistence type="predicted"/>
<organism evidence="1 2">
    <name type="scientific">Lupinus luteus</name>
    <name type="common">European yellow lupine</name>
    <dbReference type="NCBI Taxonomy" id="3873"/>
    <lineage>
        <taxon>Eukaryota</taxon>
        <taxon>Viridiplantae</taxon>
        <taxon>Streptophyta</taxon>
        <taxon>Embryophyta</taxon>
        <taxon>Tracheophyta</taxon>
        <taxon>Spermatophyta</taxon>
        <taxon>Magnoliopsida</taxon>
        <taxon>eudicotyledons</taxon>
        <taxon>Gunneridae</taxon>
        <taxon>Pentapetalae</taxon>
        <taxon>rosids</taxon>
        <taxon>fabids</taxon>
        <taxon>Fabales</taxon>
        <taxon>Fabaceae</taxon>
        <taxon>Papilionoideae</taxon>
        <taxon>50 kb inversion clade</taxon>
        <taxon>genistoids sensu lato</taxon>
        <taxon>core genistoids</taxon>
        <taxon>Genisteae</taxon>
        <taxon>Lupinus</taxon>
    </lineage>
</organism>
<evidence type="ECO:0000313" key="2">
    <source>
        <dbReference type="Proteomes" id="UP001497480"/>
    </source>
</evidence>
<dbReference type="Proteomes" id="UP001497480">
    <property type="component" value="Unassembled WGS sequence"/>
</dbReference>
<reference evidence="1 2" key="1">
    <citation type="submission" date="2024-03" db="EMBL/GenBank/DDBJ databases">
        <authorList>
            <person name="Martinez-Hernandez J."/>
        </authorList>
    </citation>
    <scope>NUCLEOTIDE SEQUENCE [LARGE SCALE GENOMIC DNA]</scope>
</reference>
<sequence length="54" mass="6202">MARELRQAMLKPWMEVAPSLLDFPQKPSIMPKLETILEVIDEDYDGEEDGIAKL</sequence>
<name>A0AAV1XJW7_LUPLU</name>
<dbReference type="AlphaFoldDB" id="A0AAV1XJW7"/>
<dbReference type="PANTHER" id="PTHR36063:SF1">
    <property type="entry name" value="ARABIDOPSIS THALIANA GENOMIC DNA, CHROMOSOME 5, P1 CLONE:MOK16"/>
    <property type="match status" value="1"/>
</dbReference>
<evidence type="ECO:0000313" key="1">
    <source>
        <dbReference type="EMBL" id="CAL0321933.1"/>
    </source>
</evidence>
<keyword evidence="2" id="KW-1185">Reference proteome</keyword>
<dbReference type="EMBL" id="CAXHTB010000016">
    <property type="protein sequence ID" value="CAL0321933.1"/>
    <property type="molecule type" value="Genomic_DNA"/>
</dbReference>
<dbReference type="PANTHER" id="PTHR36063">
    <property type="entry name" value="ARABIDOPSIS THALIANA GENOMIC DNA, CHROMOSOME 5, P1 CLONE:MOK16"/>
    <property type="match status" value="1"/>
</dbReference>
<protein>
    <submittedName>
        <fullName evidence="1">Uncharacterized protein</fullName>
    </submittedName>
</protein>